<dbReference type="InterPro" id="IPR007372">
    <property type="entry name" value="Lipid/polyisoprenoid-bd_YceI"/>
</dbReference>
<evidence type="ECO:0000313" key="3">
    <source>
        <dbReference type="EMBL" id="QJR34719.1"/>
    </source>
</evidence>
<dbReference type="Gene3D" id="2.40.128.110">
    <property type="entry name" value="Lipid/polyisoprenoid-binding, YceI-like"/>
    <property type="match status" value="1"/>
</dbReference>
<protein>
    <submittedName>
        <fullName evidence="3">YceI family protein</fullName>
    </submittedName>
</protein>
<evidence type="ECO:0000313" key="4">
    <source>
        <dbReference type="Proteomes" id="UP000500938"/>
    </source>
</evidence>
<dbReference type="Proteomes" id="UP000500938">
    <property type="component" value="Chromosome"/>
</dbReference>
<dbReference type="InterPro" id="IPR036761">
    <property type="entry name" value="TTHA0802/YceI-like_sf"/>
</dbReference>
<dbReference type="EMBL" id="CP053085">
    <property type="protein sequence ID" value="QJR34719.1"/>
    <property type="molecule type" value="Genomic_DNA"/>
</dbReference>
<evidence type="ECO:0000256" key="1">
    <source>
        <dbReference type="SAM" id="SignalP"/>
    </source>
</evidence>
<keyword evidence="1" id="KW-0732">Signal</keyword>
<evidence type="ECO:0000259" key="2">
    <source>
        <dbReference type="SMART" id="SM00867"/>
    </source>
</evidence>
<feature type="signal peptide" evidence="1">
    <location>
        <begin position="1"/>
        <end position="22"/>
    </location>
</feature>
<name>A0A6M4ILG3_9BACT</name>
<dbReference type="AlphaFoldDB" id="A0A6M4ILG3"/>
<dbReference type="SUPFAM" id="SSF101874">
    <property type="entry name" value="YceI-like"/>
    <property type="match status" value="1"/>
</dbReference>
<dbReference type="SMART" id="SM00867">
    <property type="entry name" value="YceI"/>
    <property type="match status" value="1"/>
</dbReference>
<feature type="domain" description="Lipid/polyisoprenoid-binding YceI-like" evidence="2">
    <location>
        <begin position="27"/>
        <end position="195"/>
    </location>
</feature>
<sequence>MRVRISHLTIASAVLLLTAATASPMERITLAPGSRLWFDGTSTLRSWTCTADKIESKIDAESGVADAVLNGRKVAGTLEVEFPVEKLECKNGTMNEHMRKALVAAKHPDITFNLSGYDLSKGTPQGGTVQGSLTMNGQSHQVAVPVQFVRADGALRVTGKLPLNMTEWGVKPPKLMMGTIKVGNVVTVQFDLLLQH</sequence>
<proteinExistence type="predicted"/>
<dbReference type="KEGG" id="ggr:HKW67_03920"/>
<dbReference type="PANTHER" id="PTHR34406">
    <property type="entry name" value="PROTEIN YCEI"/>
    <property type="match status" value="1"/>
</dbReference>
<dbReference type="Pfam" id="PF04264">
    <property type="entry name" value="YceI"/>
    <property type="match status" value="1"/>
</dbReference>
<keyword evidence="4" id="KW-1185">Reference proteome</keyword>
<dbReference type="RefSeq" id="WP_171224147.1">
    <property type="nucleotide sequence ID" value="NZ_CP053085.1"/>
</dbReference>
<accession>A0A6M4ILG3</accession>
<gene>
    <name evidence="3" type="ORF">HKW67_03920</name>
</gene>
<feature type="chain" id="PRO_5026952879" evidence="1">
    <location>
        <begin position="23"/>
        <end position="196"/>
    </location>
</feature>
<dbReference type="PANTHER" id="PTHR34406:SF1">
    <property type="entry name" value="PROTEIN YCEI"/>
    <property type="match status" value="1"/>
</dbReference>
<organism evidence="3 4">
    <name type="scientific">Gemmatimonas groenlandica</name>
    <dbReference type="NCBI Taxonomy" id="2732249"/>
    <lineage>
        <taxon>Bacteria</taxon>
        <taxon>Pseudomonadati</taxon>
        <taxon>Gemmatimonadota</taxon>
        <taxon>Gemmatimonadia</taxon>
        <taxon>Gemmatimonadales</taxon>
        <taxon>Gemmatimonadaceae</taxon>
        <taxon>Gemmatimonas</taxon>
    </lineage>
</organism>
<reference evidence="3 4" key="1">
    <citation type="submission" date="2020-05" db="EMBL/GenBank/DDBJ databases">
        <title>Complete genome sequence of Gemmatimonas greenlandica TET16.</title>
        <authorList>
            <person name="Zeng Y."/>
        </authorList>
    </citation>
    <scope>NUCLEOTIDE SEQUENCE [LARGE SCALE GENOMIC DNA]</scope>
    <source>
        <strain evidence="3 4">TET16</strain>
    </source>
</reference>